<dbReference type="GO" id="GO:0048731">
    <property type="term" value="P:system development"/>
    <property type="evidence" value="ECO:0007669"/>
    <property type="project" value="UniProtKB-ARBA"/>
</dbReference>
<dbReference type="PROSITE" id="PS51375">
    <property type="entry name" value="PPR"/>
    <property type="match status" value="4"/>
</dbReference>
<evidence type="ECO:0000313" key="4">
    <source>
        <dbReference type="Proteomes" id="UP000825935"/>
    </source>
</evidence>
<reference evidence="3" key="1">
    <citation type="submission" date="2021-08" db="EMBL/GenBank/DDBJ databases">
        <title>WGS assembly of Ceratopteris richardii.</title>
        <authorList>
            <person name="Marchant D.B."/>
            <person name="Chen G."/>
            <person name="Jenkins J."/>
            <person name="Shu S."/>
            <person name="Leebens-Mack J."/>
            <person name="Grimwood J."/>
            <person name="Schmutz J."/>
            <person name="Soltis P."/>
            <person name="Soltis D."/>
            <person name="Chen Z.-H."/>
        </authorList>
    </citation>
    <scope>NUCLEOTIDE SEQUENCE</scope>
    <source>
        <strain evidence="3">Whitten #5841</strain>
        <tissue evidence="3">Leaf</tissue>
    </source>
</reference>
<dbReference type="FunFam" id="1.25.40.10:FF:000351">
    <property type="entry name" value="Pentatricopeptide repeat-containing protein"/>
    <property type="match status" value="1"/>
</dbReference>
<dbReference type="PANTHER" id="PTHR24015:SF1693">
    <property type="entry name" value="DYW DOMAIN-CONTAINING PROTEIN"/>
    <property type="match status" value="1"/>
</dbReference>
<dbReference type="InterPro" id="IPR002885">
    <property type="entry name" value="PPR_rpt"/>
</dbReference>
<evidence type="ECO:0000256" key="1">
    <source>
        <dbReference type="ARBA" id="ARBA00022737"/>
    </source>
</evidence>
<keyword evidence="1" id="KW-0677">Repeat</keyword>
<sequence>MNAALVERGCAEKAGKCLRILIEECLALGDVATGKEVLSQFRPTRVSAEETILLIRLCALCGTAEQALTLFQALSEPKVVAWNAILNTLLKLGRSQHAINLFAIIPSSIVHTSHTYVTVLQACSKAIHVHLLESQIVERGFDRHLHVCNSLIHAYAQCGCLESARHVFDRLRIRSVVTWCAMISGYARHACTSEALQLFHHMQLQAVEPNQVTFISILKACAKLHEGKILHLLILCRGMELQSFIANSLLDMYAKCGSFELASSFLERSCDASVVTWTAMIGGCIQHGRLKEALRHFDKMLENEVEPNEVTFVNILKACSSLADLITGRLIYGFVVERHLCLQGPLGNAIIDMYGKCGGLQDAHHIFDGLHHRNVITWSAMMVAYSHNGFDEDALYLFQRMQHTDILPDKIILACALKACSTIVALEFGKLIHSHLLENDVMLDNKLLIELYAKCGCIEDACRAFDTSQKNSLATWNAIILGCCESCKFDRAKYYFDAMYEQGIKPNHMTLSCLLFFCSHMGLVTDGFSLFKEMSKQYHACPKLEHFVSLVHLLGGTGYMDEAKCLLATMPPGPGPVGYRSLLSQCKAHSQGTLGQQCFEHVASGDQREAAGYVLMSSIHIQPGSHEGEETEGLRKYVNAWKKPAKACIEVSGKVHSFSVKDECHPLIDDIHAKLRLLRVQIMAAGHMHGL</sequence>
<dbReference type="PANTHER" id="PTHR24015">
    <property type="entry name" value="OS07G0578800 PROTEIN-RELATED"/>
    <property type="match status" value="1"/>
</dbReference>
<dbReference type="AlphaFoldDB" id="A0A8T2TW83"/>
<evidence type="ECO:0000313" key="3">
    <source>
        <dbReference type="EMBL" id="KAH7427747.1"/>
    </source>
</evidence>
<dbReference type="Proteomes" id="UP000825935">
    <property type="component" value="Chromosome 10"/>
</dbReference>
<keyword evidence="4" id="KW-1185">Reference proteome</keyword>
<comment type="caution">
    <text evidence="3">The sequence shown here is derived from an EMBL/GenBank/DDBJ whole genome shotgun (WGS) entry which is preliminary data.</text>
</comment>
<dbReference type="NCBIfam" id="TIGR00756">
    <property type="entry name" value="PPR"/>
    <property type="match status" value="5"/>
</dbReference>
<name>A0A8T2TW83_CERRI</name>
<feature type="repeat" description="PPR" evidence="2">
    <location>
        <begin position="175"/>
        <end position="209"/>
    </location>
</feature>
<dbReference type="Gene3D" id="1.25.40.10">
    <property type="entry name" value="Tetratricopeptide repeat domain"/>
    <property type="match status" value="5"/>
</dbReference>
<feature type="repeat" description="PPR" evidence="2">
    <location>
        <begin position="374"/>
        <end position="408"/>
    </location>
</feature>
<dbReference type="GO" id="GO:0003723">
    <property type="term" value="F:RNA binding"/>
    <property type="evidence" value="ECO:0007669"/>
    <property type="project" value="InterPro"/>
</dbReference>
<dbReference type="FunFam" id="1.25.40.10:FF:000031">
    <property type="entry name" value="Pentatricopeptide repeat-containing protein mitochondrial"/>
    <property type="match status" value="1"/>
</dbReference>
<feature type="repeat" description="PPR" evidence="2">
    <location>
        <begin position="472"/>
        <end position="506"/>
    </location>
</feature>
<dbReference type="GO" id="GO:0009451">
    <property type="term" value="P:RNA modification"/>
    <property type="evidence" value="ECO:0007669"/>
    <property type="project" value="InterPro"/>
</dbReference>
<proteinExistence type="predicted"/>
<dbReference type="InterPro" id="IPR011990">
    <property type="entry name" value="TPR-like_helical_dom_sf"/>
</dbReference>
<evidence type="ECO:0000256" key="2">
    <source>
        <dbReference type="PROSITE-ProRule" id="PRU00708"/>
    </source>
</evidence>
<accession>A0A8T2TW83</accession>
<organism evidence="3 4">
    <name type="scientific">Ceratopteris richardii</name>
    <name type="common">Triangle waterfern</name>
    <dbReference type="NCBI Taxonomy" id="49495"/>
    <lineage>
        <taxon>Eukaryota</taxon>
        <taxon>Viridiplantae</taxon>
        <taxon>Streptophyta</taxon>
        <taxon>Embryophyta</taxon>
        <taxon>Tracheophyta</taxon>
        <taxon>Polypodiopsida</taxon>
        <taxon>Polypodiidae</taxon>
        <taxon>Polypodiales</taxon>
        <taxon>Pteridineae</taxon>
        <taxon>Pteridaceae</taxon>
        <taxon>Parkerioideae</taxon>
        <taxon>Ceratopteris</taxon>
    </lineage>
</organism>
<feature type="repeat" description="PPR" evidence="2">
    <location>
        <begin position="273"/>
        <end position="307"/>
    </location>
</feature>
<dbReference type="EMBL" id="CM035415">
    <property type="protein sequence ID" value="KAH7427747.1"/>
    <property type="molecule type" value="Genomic_DNA"/>
</dbReference>
<dbReference type="InterPro" id="IPR046960">
    <property type="entry name" value="PPR_At4g14850-like_plant"/>
</dbReference>
<dbReference type="Pfam" id="PF13041">
    <property type="entry name" value="PPR_2"/>
    <property type="match status" value="3"/>
</dbReference>
<dbReference type="Pfam" id="PF01535">
    <property type="entry name" value="PPR"/>
    <property type="match status" value="3"/>
</dbReference>
<evidence type="ECO:0008006" key="5">
    <source>
        <dbReference type="Google" id="ProtNLM"/>
    </source>
</evidence>
<dbReference type="FunFam" id="1.25.40.10:FF:000396">
    <property type="entry name" value="Pentatricopeptide repeat-containing protein At2g36730"/>
    <property type="match status" value="1"/>
</dbReference>
<protein>
    <recommendedName>
        <fullName evidence="5">Pentatricopeptide repeat-containing protein</fullName>
    </recommendedName>
</protein>
<dbReference type="FunFam" id="1.25.40.10:FF:000158">
    <property type="entry name" value="pentatricopeptide repeat-containing protein At2g33680"/>
    <property type="match status" value="1"/>
</dbReference>
<gene>
    <name evidence="3" type="ORF">KP509_10G058200</name>
</gene>
<dbReference type="OrthoDB" id="1891430at2759"/>